<organism evidence="3 4">
    <name type="scientific">Vombatus ursinus</name>
    <name type="common">Common wombat</name>
    <dbReference type="NCBI Taxonomy" id="29139"/>
    <lineage>
        <taxon>Eukaryota</taxon>
        <taxon>Metazoa</taxon>
        <taxon>Chordata</taxon>
        <taxon>Craniata</taxon>
        <taxon>Vertebrata</taxon>
        <taxon>Euteleostomi</taxon>
        <taxon>Mammalia</taxon>
        <taxon>Metatheria</taxon>
        <taxon>Diprotodontia</taxon>
        <taxon>Vombatidae</taxon>
        <taxon>Vombatus</taxon>
    </lineage>
</organism>
<dbReference type="SUPFAM" id="SSF53927">
    <property type="entry name" value="Cytidine deaminase-like"/>
    <property type="match status" value="1"/>
</dbReference>
<dbReference type="PROSITE" id="PS51747">
    <property type="entry name" value="CYT_DCMP_DEAMINASES_2"/>
    <property type="match status" value="1"/>
</dbReference>
<protein>
    <recommendedName>
        <fullName evidence="2">CMP/dCMP-type deaminase domain-containing protein</fullName>
    </recommendedName>
</protein>
<dbReference type="GeneTree" id="ENSGT01040000244195"/>
<keyword evidence="4" id="KW-1185">Reference proteome</keyword>
<feature type="domain" description="CMP/dCMP-type deaminase" evidence="2">
    <location>
        <begin position="13"/>
        <end position="93"/>
    </location>
</feature>
<dbReference type="Gene3D" id="3.40.140.10">
    <property type="entry name" value="Cytidine Deaminase, domain 2"/>
    <property type="match status" value="1"/>
</dbReference>
<sequence>VHLKKKTCFNNPVQIEQLIRKGQEAKEFAYCPYSNFPVGAALLTLDGKIFFRMQHRKCFLPSWLLCRMHCHSQGHLGRTQRVLGHCCYQQRGG</sequence>
<dbReference type="STRING" id="29139.ENSVURP00010004000"/>
<name>A0A4X2K4A4_VOMUR</name>
<dbReference type="InterPro" id="IPR002125">
    <property type="entry name" value="CMP_dCMP_dom"/>
</dbReference>
<reference evidence="3" key="3">
    <citation type="submission" date="2025-09" db="UniProtKB">
        <authorList>
            <consortium name="Ensembl"/>
        </authorList>
    </citation>
    <scope>IDENTIFICATION</scope>
</reference>
<evidence type="ECO:0000313" key="3">
    <source>
        <dbReference type="Ensembl" id="ENSVURP00010004000.1"/>
    </source>
</evidence>
<evidence type="ECO:0000259" key="2">
    <source>
        <dbReference type="PROSITE" id="PS51747"/>
    </source>
</evidence>
<evidence type="ECO:0000313" key="4">
    <source>
        <dbReference type="Proteomes" id="UP000314987"/>
    </source>
</evidence>
<evidence type="ECO:0000256" key="1">
    <source>
        <dbReference type="ARBA" id="ARBA00001947"/>
    </source>
</evidence>
<accession>A0A4X2K4A4</accession>
<comment type="cofactor">
    <cofactor evidence="1">
        <name>Zn(2+)</name>
        <dbReference type="ChEBI" id="CHEBI:29105"/>
    </cofactor>
</comment>
<dbReference type="GO" id="GO:0003824">
    <property type="term" value="F:catalytic activity"/>
    <property type="evidence" value="ECO:0007669"/>
    <property type="project" value="InterPro"/>
</dbReference>
<dbReference type="Proteomes" id="UP000314987">
    <property type="component" value="Unassembled WGS sequence"/>
</dbReference>
<dbReference type="AlphaFoldDB" id="A0A4X2K4A4"/>
<proteinExistence type="predicted"/>
<reference evidence="4" key="1">
    <citation type="submission" date="2018-12" db="EMBL/GenBank/DDBJ databases">
        <authorList>
            <person name="Yazar S."/>
        </authorList>
    </citation>
    <scope>NUCLEOTIDE SEQUENCE [LARGE SCALE GENOMIC DNA]</scope>
</reference>
<reference evidence="3" key="2">
    <citation type="submission" date="2025-08" db="UniProtKB">
        <authorList>
            <consortium name="Ensembl"/>
        </authorList>
    </citation>
    <scope>IDENTIFICATION</scope>
</reference>
<dbReference type="CDD" id="cd01283">
    <property type="entry name" value="cytidine_deaminase"/>
    <property type="match status" value="1"/>
</dbReference>
<dbReference type="Ensembl" id="ENSVURT00010004535.1">
    <property type="protein sequence ID" value="ENSVURP00010004000.1"/>
    <property type="gene ID" value="ENSVURG00010003201.1"/>
</dbReference>
<dbReference type="InterPro" id="IPR016193">
    <property type="entry name" value="Cytidine_deaminase-like"/>
</dbReference>